<comment type="caution">
    <text evidence="1">The sequence shown here is derived from an EMBL/GenBank/DDBJ whole genome shotgun (WGS) entry which is preliminary data.</text>
</comment>
<dbReference type="AlphaFoldDB" id="A0AA38FQW3"/>
<organism evidence="1 2">
    <name type="scientific">Taxus chinensis</name>
    <name type="common">Chinese yew</name>
    <name type="synonym">Taxus wallichiana var. chinensis</name>
    <dbReference type="NCBI Taxonomy" id="29808"/>
    <lineage>
        <taxon>Eukaryota</taxon>
        <taxon>Viridiplantae</taxon>
        <taxon>Streptophyta</taxon>
        <taxon>Embryophyta</taxon>
        <taxon>Tracheophyta</taxon>
        <taxon>Spermatophyta</taxon>
        <taxon>Pinopsida</taxon>
        <taxon>Pinidae</taxon>
        <taxon>Conifers II</taxon>
        <taxon>Cupressales</taxon>
        <taxon>Taxaceae</taxon>
        <taxon>Taxus</taxon>
    </lineage>
</organism>
<proteinExistence type="predicted"/>
<sequence>LRMTAGFHRGSFGFPTTAINSQCRSPAGIQPSCTVWKSHFSQKRKQNVFLHSGKITRHCYPVALALSTQGHLACSEEFILHPNLSISPRGVQKVTFHAGETAVTVPFSKEAAAGLSNAINTLLQTFQKKAAATKPQRWESLEFQHSSADGVHVELFCNPNAYSNAFQAKVLMTVGDGNIKVISEGLLSAIKSDIDQFVEMSS</sequence>
<gene>
    <name evidence="1" type="ORF">KI387_036205</name>
</gene>
<dbReference type="OMA" id="THVEIFC"/>
<name>A0AA38FQW3_TAXCH</name>
<dbReference type="EMBL" id="JAHRHJ020000007">
    <property type="protein sequence ID" value="KAH9308294.1"/>
    <property type="molecule type" value="Genomic_DNA"/>
</dbReference>
<feature type="non-terminal residue" evidence="1">
    <location>
        <position position="1"/>
    </location>
</feature>
<evidence type="ECO:0000313" key="2">
    <source>
        <dbReference type="Proteomes" id="UP000824469"/>
    </source>
</evidence>
<reference evidence="1 2" key="1">
    <citation type="journal article" date="2021" name="Nat. Plants">
        <title>The Taxus genome provides insights into paclitaxel biosynthesis.</title>
        <authorList>
            <person name="Xiong X."/>
            <person name="Gou J."/>
            <person name="Liao Q."/>
            <person name="Li Y."/>
            <person name="Zhou Q."/>
            <person name="Bi G."/>
            <person name="Li C."/>
            <person name="Du R."/>
            <person name="Wang X."/>
            <person name="Sun T."/>
            <person name="Guo L."/>
            <person name="Liang H."/>
            <person name="Lu P."/>
            <person name="Wu Y."/>
            <person name="Zhang Z."/>
            <person name="Ro D.K."/>
            <person name="Shang Y."/>
            <person name="Huang S."/>
            <person name="Yan J."/>
        </authorList>
    </citation>
    <scope>NUCLEOTIDE SEQUENCE [LARGE SCALE GENOMIC DNA]</scope>
    <source>
        <strain evidence="1">Ta-2019</strain>
    </source>
</reference>
<evidence type="ECO:0000313" key="1">
    <source>
        <dbReference type="EMBL" id="KAH9308294.1"/>
    </source>
</evidence>
<protein>
    <submittedName>
        <fullName evidence="1">Uncharacterized protein</fullName>
    </submittedName>
</protein>
<dbReference type="Proteomes" id="UP000824469">
    <property type="component" value="Unassembled WGS sequence"/>
</dbReference>
<keyword evidence="2" id="KW-1185">Reference proteome</keyword>
<accession>A0AA38FQW3</accession>